<evidence type="ECO:0000313" key="9">
    <source>
        <dbReference type="Proteomes" id="UP000460715"/>
    </source>
</evidence>
<dbReference type="RefSeq" id="WP_160935028.1">
    <property type="nucleotide sequence ID" value="NZ_SNVJ01000001.1"/>
</dbReference>
<keyword evidence="9" id="KW-1185">Reference proteome</keyword>
<feature type="transmembrane region" description="Helical" evidence="7">
    <location>
        <begin position="106"/>
        <end position="127"/>
    </location>
</feature>
<evidence type="ECO:0000256" key="5">
    <source>
        <dbReference type="ARBA" id="ARBA00022989"/>
    </source>
</evidence>
<comment type="similarity">
    <text evidence="2">Belongs to the DoxX family.</text>
</comment>
<evidence type="ECO:0000256" key="2">
    <source>
        <dbReference type="ARBA" id="ARBA00006679"/>
    </source>
</evidence>
<proteinExistence type="inferred from homology"/>
<dbReference type="InterPro" id="IPR032808">
    <property type="entry name" value="DoxX"/>
</dbReference>
<feature type="transmembrane region" description="Helical" evidence="7">
    <location>
        <begin position="76"/>
        <end position="94"/>
    </location>
</feature>
<evidence type="ECO:0000256" key="4">
    <source>
        <dbReference type="ARBA" id="ARBA00022692"/>
    </source>
</evidence>
<dbReference type="Proteomes" id="UP000460715">
    <property type="component" value="Unassembled WGS sequence"/>
</dbReference>
<gene>
    <name evidence="8" type="ORF">E0493_00920</name>
</gene>
<feature type="transmembrane region" description="Helical" evidence="7">
    <location>
        <begin position="47"/>
        <end position="69"/>
    </location>
</feature>
<keyword evidence="5 7" id="KW-1133">Transmembrane helix</keyword>
<organism evidence="8 9">
    <name type="scientific">Teichococcus coralli</name>
    <dbReference type="NCBI Taxonomy" id="2545983"/>
    <lineage>
        <taxon>Bacteria</taxon>
        <taxon>Pseudomonadati</taxon>
        <taxon>Pseudomonadota</taxon>
        <taxon>Alphaproteobacteria</taxon>
        <taxon>Acetobacterales</taxon>
        <taxon>Roseomonadaceae</taxon>
        <taxon>Roseomonas</taxon>
    </lineage>
</organism>
<evidence type="ECO:0000256" key="3">
    <source>
        <dbReference type="ARBA" id="ARBA00022475"/>
    </source>
</evidence>
<evidence type="ECO:0000256" key="1">
    <source>
        <dbReference type="ARBA" id="ARBA00004651"/>
    </source>
</evidence>
<dbReference type="GO" id="GO:0005886">
    <property type="term" value="C:plasma membrane"/>
    <property type="evidence" value="ECO:0007669"/>
    <property type="project" value="UniProtKB-SubCell"/>
</dbReference>
<dbReference type="InterPro" id="IPR051907">
    <property type="entry name" value="DoxX-like_oxidoreductase"/>
</dbReference>
<evidence type="ECO:0000313" key="8">
    <source>
        <dbReference type="EMBL" id="MXP61910.1"/>
    </source>
</evidence>
<evidence type="ECO:0000256" key="6">
    <source>
        <dbReference type="ARBA" id="ARBA00023136"/>
    </source>
</evidence>
<feature type="transmembrane region" description="Helical" evidence="7">
    <location>
        <begin position="10"/>
        <end position="27"/>
    </location>
</feature>
<accession>A0A845B6K5</accession>
<evidence type="ECO:0000256" key="7">
    <source>
        <dbReference type="SAM" id="Phobius"/>
    </source>
</evidence>
<dbReference type="PANTHER" id="PTHR33452">
    <property type="entry name" value="OXIDOREDUCTASE CATD-RELATED"/>
    <property type="match status" value="1"/>
</dbReference>
<keyword evidence="3" id="KW-1003">Cell membrane</keyword>
<dbReference type="OrthoDB" id="9808524at2"/>
<comment type="subcellular location">
    <subcellularLocation>
        <location evidence="1">Cell membrane</location>
        <topology evidence="1">Multi-pass membrane protein</topology>
    </subcellularLocation>
</comment>
<dbReference type="Pfam" id="PF07681">
    <property type="entry name" value="DoxX"/>
    <property type="match status" value="1"/>
</dbReference>
<dbReference type="EMBL" id="SNVJ01000001">
    <property type="protein sequence ID" value="MXP61910.1"/>
    <property type="molecule type" value="Genomic_DNA"/>
</dbReference>
<reference evidence="8 9" key="1">
    <citation type="submission" date="2019-03" db="EMBL/GenBank/DDBJ databases">
        <title>Roseomonas sp. a novel Roseomonas species isolated from Sea whip Gorgonian.</title>
        <authorList>
            <person name="Li F."/>
            <person name="Pan X."/>
            <person name="Huang S."/>
            <person name="Li Z."/>
            <person name="Meng B."/>
        </authorList>
    </citation>
    <scope>NUCLEOTIDE SEQUENCE [LARGE SCALE GENOMIC DNA]</scope>
    <source>
        <strain evidence="8 9">M0104</strain>
    </source>
</reference>
<sequence>MAKFPVPQRLAPYALAALRIIAALLFLEHGTQKLLGFPAPPPGGNLPAAFTLAWTAGVLELAGGALLALGLFTRPVAFVLSGQMAVAYFMAHAPRSFFPVLNGGDAAILYCFIFLYLVFAGPGALSLDGRRR</sequence>
<keyword evidence="4 7" id="KW-0812">Transmembrane</keyword>
<protein>
    <submittedName>
        <fullName evidence="8">DoxX family protein</fullName>
    </submittedName>
</protein>
<name>A0A845B6K5_9PROT</name>
<comment type="caution">
    <text evidence="8">The sequence shown here is derived from an EMBL/GenBank/DDBJ whole genome shotgun (WGS) entry which is preliminary data.</text>
</comment>
<dbReference type="PANTHER" id="PTHR33452:SF4">
    <property type="entry name" value="BLL4328 PROTEIN"/>
    <property type="match status" value="1"/>
</dbReference>
<keyword evidence="6 7" id="KW-0472">Membrane</keyword>
<dbReference type="AlphaFoldDB" id="A0A845B6K5"/>